<organism evidence="1 2">
    <name type="scientific">Panagrellus redivivus</name>
    <name type="common">Microworm</name>
    <dbReference type="NCBI Taxonomy" id="6233"/>
    <lineage>
        <taxon>Eukaryota</taxon>
        <taxon>Metazoa</taxon>
        <taxon>Ecdysozoa</taxon>
        <taxon>Nematoda</taxon>
        <taxon>Chromadorea</taxon>
        <taxon>Rhabditida</taxon>
        <taxon>Tylenchina</taxon>
        <taxon>Panagrolaimomorpha</taxon>
        <taxon>Panagrolaimoidea</taxon>
        <taxon>Panagrolaimidae</taxon>
        <taxon>Panagrellus</taxon>
    </lineage>
</organism>
<accession>A0A7E4UXS1</accession>
<name>A0A7E4UXS1_PANRE</name>
<proteinExistence type="predicted"/>
<keyword evidence="1" id="KW-1185">Reference proteome</keyword>
<evidence type="ECO:0000313" key="1">
    <source>
        <dbReference type="Proteomes" id="UP000492821"/>
    </source>
</evidence>
<reference evidence="2" key="2">
    <citation type="submission" date="2020-10" db="UniProtKB">
        <authorList>
            <consortium name="WormBaseParasite"/>
        </authorList>
    </citation>
    <scope>IDENTIFICATION</scope>
</reference>
<evidence type="ECO:0000313" key="2">
    <source>
        <dbReference type="WBParaSite" id="Pan_g13708.t1"/>
    </source>
</evidence>
<reference evidence="1" key="1">
    <citation type="journal article" date="2013" name="Genetics">
        <title>The draft genome and transcriptome of Panagrellus redivivus are shaped by the harsh demands of a free-living lifestyle.</title>
        <authorList>
            <person name="Srinivasan J."/>
            <person name="Dillman A.R."/>
            <person name="Macchietto M.G."/>
            <person name="Heikkinen L."/>
            <person name="Lakso M."/>
            <person name="Fracchia K.M."/>
            <person name="Antoshechkin I."/>
            <person name="Mortazavi A."/>
            <person name="Wong G."/>
            <person name="Sternberg P.W."/>
        </authorList>
    </citation>
    <scope>NUCLEOTIDE SEQUENCE [LARGE SCALE GENOMIC DNA]</scope>
    <source>
        <strain evidence="1">MT8872</strain>
    </source>
</reference>
<protein>
    <submittedName>
        <fullName evidence="2">ZP domain-containing protein</fullName>
    </submittedName>
</protein>
<dbReference type="Proteomes" id="UP000492821">
    <property type="component" value="Unassembled WGS sequence"/>
</dbReference>
<sequence length="128" mass="14937">MPIQILELKAGFKCENAEYYQDANLTVSDYFYVLPNKELKKFNSTQIYDDKPLIIKYSSLFKFKPLITVDHFCGINFENRKKDCIMRSTMHLSFDNDEPMDQVNEQAIVIQLARAGKRKIVCGADREE</sequence>
<dbReference type="WBParaSite" id="Pan_g13708.t1">
    <property type="protein sequence ID" value="Pan_g13708.t1"/>
    <property type="gene ID" value="Pan_g13708"/>
</dbReference>
<dbReference type="AlphaFoldDB" id="A0A7E4UXS1"/>